<dbReference type="Proteomes" id="UP000297245">
    <property type="component" value="Unassembled WGS sequence"/>
</dbReference>
<dbReference type="InterPro" id="IPR032854">
    <property type="entry name" value="ALKBH3"/>
</dbReference>
<organism evidence="2 3">
    <name type="scientific">Dendrothele bispora (strain CBS 962.96)</name>
    <dbReference type="NCBI Taxonomy" id="1314807"/>
    <lineage>
        <taxon>Eukaryota</taxon>
        <taxon>Fungi</taxon>
        <taxon>Dikarya</taxon>
        <taxon>Basidiomycota</taxon>
        <taxon>Agaricomycotina</taxon>
        <taxon>Agaricomycetes</taxon>
        <taxon>Agaricomycetidae</taxon>
        <taxon>Agaricales</taxon>
        <taxon>Agaricales incertae sedis</taxon>
        <taxon>Dendrothele</taxon>
    </lineage>
</organism>
<dbReference type="AlphaFoldDB" id="A0A4S8KS44"/>
<accession>A0A4S8KS44</accession>
<reference evidence="2 3" key="1">
    <citation type="journal article" date="2019" name="Nat. Ecol. Evol.">
        <title>Megaphylogeny resolves global patterns of mushroom evolution.</title>
        <authorList>
            <person name="Varga T."/>
            <person name="Krizsan K."/>
            <person name="Foldi C."/>
            <person name="Dima B."/>
            <person name="Sanchez-Garcia M."/>
            <person name="Sanchez-Ramirez S."/>
            <person name="Szollosi G.J."/>
            <person name="Szarkandi J.G."/>
            <person name="Papp V."/>
            <person name="Albert L."/>
            <person name="Andreopoulos W."/>
            <person name="Angelini C."/>
            <person name="Antonin V."/>
            <person name="Barry K.W."/>
            <person name="Bougher N.L."/>
            <person name="Buchanan P."/>
            <person name="Buyck B."/>
            <person name="Bense V."/>
            <person name="Catcheside P."/>
            <person name="Chovatia M."/>
            <person name="Cooper J."/>
            <person name="Damon W."/>
            <person name="Desjardin D."/>
            <person name="Finy P."/>
            <person name="Geml J."/>
            <person name="Haridas S."/>
            <person name="Hughes K."/>
            <person name="Justo A."/>
            <person name="Karasinski D."/>
            <person name="Kautmanova I."/>
            <person name="Kiss B."/>
            <person name="Kocsube S."/>
            <person name="Kotiranta H."/>
            <person name="LaButti K.M."/>
            <person name="Lechner B.E."/>
            <person name="Liimatainen K."/>
            <person name="Lipzen A."/>
            <person name="Lukacs Z."/>
            <person name="Mihaltcheva S."/>
            <person name="Morgado L.N."/>
            <person name="Niskanen T."/>
            <person name="Noordeloos M.E."/>
            <person name="Ohm R.A."/>
            <person name="Ortiz-Santana B."/>
            <person name="Ovrebo C."/>
            <person name="Racz N."/>
            <person name="Riley R."/>
            <person name="Savchenko A."/>
            <person name="Shiryaev A."/>
            <person name="Soop K."/>
            <person name="Spirin V."/>
            <person name="Szebenyi C."/>
            <person name="Tomsovsky M."/>
            <person name="Tulloss R.E."/>
            <person name="Uehling J."/>
            <person name="Grigoriev I.V."/>
            <person name="Vagvolgyi C."/>
            <person name="Papp T."/>
            <person name="Martin F.M."/>
            <person name="Miettinen O."/>
            <person name="Hibbett D.S."/>
            <person name="Nagy L.G."/>
        </authorList>
    </citation>
    <scope>NUCLEOTIDE SEQUENCE [LARGE SCALE GENOMIC DNA]</scope>
    <source>
        <strain evidence="2 3">CBS 962.96</strain>
    </source>
</reference>
<dbReference type="GO" id="GO:0006307">
    <property type="term" value="P:DNA alkylation repair"/>
    <property type="evidence" value="ECO:0007669"/>
    <property type="project" value="InterPro"/>
</dbReference>
<feature type="non-terminal residue" evidence="2">
    <location>
        <position position="121"/>
    </location>
</feature>
<evidence type="ECO:0000313" key="2">
    <source>
        <dbReference type="EMBL" id="THU78198.1"/>
    </source>
</evidence>
<evidence type="ECO:0000313" key="3">
    <source>
        <dbReference type="Proteomes" id="UP000297245"/>
    </source>
</evidence>
<sequence>MSTNPSNQTQSPSTNHDSTPRVPRASKSKVPLGSGDSIGAGDTYLVLDVLPEELSKTVFAKVRDEVKWDVMHHRGGEVPRLVAVEGEIGEDGSIPVYRHPSDESPPLNTFSSTVRLIRDHA</sequence>
<keyword evidence="3" id="KW-1185">Reference proteome</keyword>
<name>A0A4S8KS44_DENBC</name>
<proteinExistence type="predicted"/>
<feature type="region of interest" description="Disordered" evidence="1">
    <location>
        <begin position="1"/>
        <end position="41"/>
    </location>
</feature>
<dbReference type="PANTHER" id="PTHR31212:SF5">
    <property type="entry name" value="ISOCHORISMATASE FAMILY PROTEIN FAMILY (AFU_ORTHOLOGUE AFUA_3G14500)"/>
    <property type="match status" value="1"/>
</dbReference>
<dbReference type="PANTHER" id="PTHR31212">
    <property type="entry name" value="ALPHA-KETOGLUTARATE-DEPENDENT DIOXYGENASE ALKB HOMOLOG 3"/>
    <property type="match status" value="1"/>
</dbReference>
<dbReference type="InterPro" id="IPR037151">
    <property type="entry name" value="AlkB-like_sf"/>
</dbReference>
<dbReference type="OrthoDB" id="445341at2759"/>
<dbReference type="SUPFAM" id="SSF51197">
    <property type="entry name" value="Clavaminate synthase-like"/>
    <property type="match status" value="1"/>
</dbReference>
<gene>
    <name evidence="2" type="ORF">K435DRAFT_65016</name>
</gene>
<dbReference type="Gene3D" id="2.60.120.590">
    <property type="entry name" value="Alpha-ketoglutarate-dependent dioxygenase AlkB-like"/>
    <property type="match status" value="1"/>
</dbReference>
<protein>
    <submittedName>
        <fullName evidence="2">Uncharacterized protein</fullName>
    </submittedName>
</protein>
<evidence type="ECO:0000256" key="1">
    <source>
        <dbReference type="SAM" id="MobiDB-lite"/>
    </source>
</evidence>
<feature type="compositionally biased region" description="Polar residues" evidence="1">
    <location>
        <begin position="1"/>
        <end position="17"/>
    </location>
</feature>
<dbReference type="EMBL" id="ML180244">
    <property type="protein sequence ID" value="THU78198.1"/>
    <property type="molecule type" value="Genomic_DNA"/>
</dbReference>
<dbReference type="GO" id="GO:0051213">
    <property type="term" value="F:dioxygenase activity"/>
    <property type="evidence" value="ECO:0007669"/>
    <property type="project" value="InterPro"/>
</dbReference>